<evidence type="ECO:0000313" key="3">
    <source>
        <dbReference type="EMBL" id="EDW44112.1"/>
    </source>
</evidence>
<sequence>MCLGKLMLRLVVSDWQLGESQNESTISTGRIHAEYGGAENIVNDGDADRDENDHIDRATKDSDDESAEDNPVRVGPGRPKLINTGKPGRPIKQHYLLGAMVARDVPIPLTYAEAMKCEYASQWREAMQCEYDALVSNKT</sequence>
<evidence type="ECO:0000256" key="1">
    <source>
        <dbReference type="SAM" id="MobiDB-lite"/>
    </source>
</evidence>
<keyword evidence="4" id="KW-1185">Reference proteome</keyword>
<protein>
    <submittedName>
        <fullName evidence="2">GM11033</fullName>
    </submittedName>
    <submittedName>
        <fullName evidence="3">GM26720</fullName>
    </submittedName>
</protein>
<feature type="region of interest" description="Disordered" evidence="1">
    <location>
        <begin position="37"/>
        <end position="87"/>
    </location>
</feature>
<dbReference type="EMBL" id="CH480929">
    <property type="protein sequence ID" value="EDW44112.1"/>
    <property type="molecule type" value="Genomic_DNA"/>
</dbReference>
<gene>
    <name evidence="3" type="primary">Dsec\GM26720</name>
    <name evidence="2" type="synonym">Dsec\GM11033</name>
    <name evidence="2" type="ORF">Dsec_GM11033</name>
    <name evidence="3" type="ORF">Dsec_GM26720</name>
    <name evidence="3" type="ORF">GM11033</name>
    <name evidence="3" type="ORF">GM26720</name>
</gene>
<dbReference type="Proteomes" id="UP000001292">
    <property type="component" value="Unassembled WGS sequence"/>
</dbReference>
<evidence type="ECO:0000313" key="2">
    <source>
        <dbReference type="EMBL" id="EDW44074.1"/>
    </source>
</evidence>
<reference evidence="3" key="2">
    <citation type="submission" date="2008-06" db="EMBL/GenBank/DDBJ databases">
        <authorList>
            <consortium name="FlyBase"/>
        </authorList>
    </citation>
    <scope>NUCLEOTIDE SEQUENCE</scope>
    <source>
        <strain evidence="3">Rob3c</strain>
    </source>
</reference>
<dbReference type="AlphaFoldDB" id="B4IM50"/>
<reference evidence="3 4" key="1">
    <citation type="journal article" date="2007" name="Nature">
        <title>Evolution of genes and genomes on the Drosophila phylogeny.</title>
        <authorList>
            <consortium name="Drosophila 12 Genomes Consortium"/>
            <person name="Clark A.G."/>
            <person name="Eisen M.B."/>
            <person name="Smith D.R."/>
            <person name="Bergman C.M."/>
            <person name="Oliver B."/>
            <person name="Markow T.A."/>
            <person name="Kaufman T.C."/>
            <person name="Kellis M."/>
            <person name="Gelbart W."/>
            <person name="Iyer V.N."/>
            <person name="Pollard D.A."/>
            <person name="Sackton T.B."/>
            <person name="Larracuente A.M."/>
            <person name="Singh N.D."/>
            <person name="Abad J.P."/>
            <person name="Abt D.N."/>
            <person name="Adryan B."/>
            <person name="Aguade M."/>
            <person name="Akashi H."/>
            <person name="Anderson W.W."/>
            <person name="Aquadro C.F."/>
            <person name="Ardell D.H."/>
            <person name="Arguello R."/>
            <person name="Artieri C.G."/>
            <person name="Barbash D.A."/>
            <person name="Barker D."/>
            <person name="Barsanti P."/>
            <person name="Batterham P."/>
            <person name="Batzoglou S."/>
            <person name="Begun D."/>
            <person name="Bhutkar A."/>
            <person name="Blanco E."/>
            <person name="Bosak S.A."/>
            <person name="Bradley R.K."/>
            <person name="Brand A.D."/>
            <person name="Brent M.R."/>
            <person name="Brooks A.N."/>
            <person name="Brown R.H."/>
            <person name="Butlin R.K."/>
            <person name="Caggese C."/>
            <person name="Calvi B.R."/>
            <person name="Bernardo de Carvalho A."/>
            <person name="Caspi A."/>
            <person name="Castrezana S."/>
            <person name="Celniker S.E."/>
            <person name="Chang J.L."/>
            <person name="Chapple C."/>
            <person name="Chatterji S."/>
            <person name="Chinwalla A."/>
            <person name="Civetta A."/>
            <person name="Clifton S.W."/>
            <person name="Comeron J.M."/>
            <person name="Costello J.C."/>
            <person name="Coyne J.A."/>
            <person name="Daub J."/>
            <person name="David R.G."/>
            <person name="Delcher A.L."/>
            <person name="Delehaunty K."/>
            <person name="Do C.B."/>
            <person name="Ebling H."/>
            <person name="Edwards K."/>
            <person name="Eickbush T."/>
            <person name="Evans J.D."/>
            <person name="Filipski A."/>
            <person name="Findeiss S."/>
            <person name="Freyhult E."/>
            <person name="Fulton L."/>
            <person name="Fulton R."/>
            <person name="Garcia A.C."/>
            <person name="Gardiner A."/>
            <person name="Garfield D.A."/>
            <person name="Garvin B.E."/>
            <person name="Gibson G."/>
            <person name="Gilbert D."/>
            <person name="Gnerre S."/>
            <person name="Godfrey J."/>
            <person name="Good R."/>
            <person name="Gotea V."/>
            <person name="Gravely B."/>
            <person name="Greenberg A.J."/>
            <person name="Griffiths-Jones S."/>
            <person name="Gross S."/>
            <person name="Guigo R."/>
            <person name="Gustafson E.A."/>
            <person name="Haerty W."/>
            <person name="Hahn M.W."/>
            <person name="Halligan D.L."/>
            <person name="Halpern A.L."/>
            <person name="Halter G.M."/>
            <person name="Han M.V."/>
            <person name="Heger A."/>
            <person name="Hillier L."/>
            <person name="Hinrichs A.S."/>
            <person name="Holmes I."/>
            <person name="Hoskins R.A."/>
            <person name="Hubisz M.J."/>
            <person name="Hultmark D."/>
            <person name="Huntley M.A."/>
            <person name="Jaffe D.B."/>
            <person name="Jagadeeshan S."/>
            <person name="Jeck W.R."/>
            <person name="Johnson J."/>
            <person name="Jones C.D."/>
            <person name="Jordan W.C."/>
            <person name="Karpen G.H."/>
            <person name="Kataoka E."/>
            <person name="Keightley P.D."/>
            <person name="Kheradpour P."/>
            <person name="Kirkness E.F."/>
            <person name="Koerich L.B."/>
            <person name="Kristiansen K."/>
            <person name="Kudrna D."/>
            <person name="Kulathinal R.J."/>
            <person name="Kumar S."/>
            <person name="Kwok R."/>
            <person name="Lander E."/>
            <person name="Langley C.H."/>
            <person name="Lapoint R."/>
            <person name="Lazzaro B.P."/>
            <person name="Lee S.J."/>
            <person name="Levesque L."/>
            <person name="Li R."/>
            <person name="Lin C.F."/>
            <person name="Lin M.F."/>
            <person name="Lindblad-Toh K."/>
            <person name="Llopart A."/>
            <person name="Long M."/>
            <person name="Low L."/>
            <person name="Lozovsky E."/>
            <person name="Lu J."/>
            <person name="Luo M."/>
            <person name="Machado C.A."/>
            <person name="Makalowski W."/>
            <person name="Marzo M."/>
            <person name="Matsuda M."/>
            <person name="Matzkin L."/>
            <person name="McAllister B."/>
            <person name="McBride C.S."/>
            <person name="McKernan B."/>
            <person name="McKernan K."/>
            <person name="Mendez-Lago M."/>
            <person name="Minx P."/>
            <person name="Mollenhauer M.U."/>
            <person name="Montooth K."/>
            <person name="Mount S.M."/>
            <person name="Mu X."/>
            <person name="Myers E."/>
            <person name="Negre B."/>
            <person name="Newfeld S."/>
            <person name="Nielsen R."/>
            <person name="Noor M.A."/>
            <person name="O'Grady P."/>
            <person name="Pachter L."/>
            <person name="Papaceit M."/>
            <person name="Parisi M.J."/>
            <person name="Parisi M."/>
            <person name="Parts L."/>
            <person name="Pedersen J.S."/>
            <person name="Pesole G."/>
            <person name="Phillippy A.M."/>
            <person name="Ponting C.P."/>
            <person name="Pop M."/>
            <person name="Porcelli D."/>
            <person name="Powell J.R."/>
            <person name="Prohaska S."/>
            <person name="Pruitt K."/>
            <person name="Puig M."/>
            <person name="Quesneville H."/>
            <person name="Ram K.R."/>
            <person name="Rand D."/>
            <person name="Rasmussen M.D."/>
            <person name="Reed L.K."/>
            <person name="Reenan R."/>
            <person name="Reily A."/>
            <person name="Remington K.A."/>
            <person name="Rieger T.T."/>
            <person name="Ritchie M.G."/>
            <person name="Robin C."/>
            <person name="Rogers Y.H."/>
            <person name="Rohde C."/>
            <person name="Rozas J."/>
            <person name="Rubenfield M.J."/>
            <person name="Ruiz A."/>
            <person name="Russo S."/>
            <person name="Salzberg S.L."/>
            <person name="Sanchez-Gracia A."/>
            <person name="Saranga D.J."/>
            <person name="Sato H."/>
            <person name="Schaeffer S.W."/>
            <person name="Schatz M.C."/>
            <person name="Schlenke T."/>
            <person name="Schwartz R."/>
            <person name="Segarra C."/>
            <person name="Singh R.S."/>
            <person name="Sirot L."/>
            <person name="Sirota M."/>
            <person name="Sisneros N.B."/>
            <person name="Smith C.D."/>
            <person name="Smith T.F."/>
            <person name="Spieth J."/>
            <person name="Stage D.E."/>
            <person name="Stark A."/>
            <person name="Stephan W."/>
            <person name="Strausberg R.L."/>
            <person name="Strempel S."/>
            <person name="Sturgill D."/>
            <person name="Sutton G."/>
            <person name="Sutton G.G."/>
            <person name="Tao W."/>
            <person name="Teichmann S."/>
            <person name="Tobari Y.N."/>
            <person name="Tomimura Y."/>
            <person name="Tsolas J.M."/>
            <person name="Valente V.L."/>
            <person name="Venter E."/>
            <person name="Venter J.C."/>
            <person name="Vicario S."/>
            <person name="Vieira F.G."/>
            <person name="Vilella A.J."/>
            <person name="Villasante A."/>
            <person name="Walenz B."/>
            <person name="Wang J."/>
            <person name="Wasserman M."/>
            <person name="Watts T."/>
            <person name="Wilson D."/>
            <person name="Wilson R.K."/>
            <person name="Wing R.A."/>
            <person name="Wolfner M.F."/>
            <person name="Wong A."/>
            <person name="Wong G.K."/>
            <person name="Wu C.I."/>
            <person name="Wu G."/>
            <person name="Yamamoto D."/>
            <person name="Yang H.P."/>
            <person name="Yang S.P."/>
            <person name="Yorke J.A."/>
            <person name="Yoshida K."/>
            <person name="Zdobnov E."/>
            <person name="Zhang P."/>
            <person name="Zhang Y."/>
            <person name="Zimin A.V."/>
            <person name="Baldwin J."/>
            <person name="Abdouelleil A."/>
            <person name="Abdulkadir J."/>
            <person name="Abebe A."/>
            <person name="Abera B."/>
            <person name="Abreu J."/>
            <person name="Acer S.C."/>
            <person name="Aftuck L."/>
            <person name="Alexander A."/>
            <person name="An P."/>
            <person name="Anderson E."/>
            <person name="Anderson S."/>
            <person name="Arachi H."/>
            <person name="Azer M."/>
            <person name="Bachantsang P."/>
            <person name="Barry A."/>
            <person name="Bayul T."/>
            <person name="Berlin A."/>
            <person name="Bessette D."/>
            <person name="Bloom T."/>
            <person name="Blye J."/>
            <person name="Boguslavskiy L."/>
            <person name="Bonnet C."/>
            <person name="Boukhgalter B."/>
            <person name="Bourzgui I."/>
            <person name="Brown A."/>
            <person name="Cahill P."/>
            <person name="Channer S."/>
            <person name="Cheshatsang Y."/>
            <person name="Chuda L."/>
            <person name="Citroen M."/>
            <person name="Collymore A."/>
            <person name="Cooke P."/>
            <person name="Costello M."/>
            <person name="D'Aco K."/>
            <person name="Daza R."/>
            <person name="De Haan G."/>
            <person name="DeGray S."/>
            <person name="DeMaso C."/>
            <person name="Dhargay N."/>
            <person name="Dooley K."/>
            <person name="Dooley E."/>
            <person name="Doricent M."/>
            <person name="Dorje P."/>
            <person name="Dorjee K."/>
            <person name="Dupes A."/>
            <person name="Elong R."/>
            <person name="Falk J."/>
            <person name="Farina A."/>
            <person name="Faro S."/>
            <person name="Ferguson D."/>
            <person name="Fisher S."/>
            <person name="Foley C.D."/>
            <person name="Franke A."/>
            <person name="Friedrich D."/>
            <person name="Gadbois L."/>
            <person name="Gearin G."/>
            <person name="Gearin C.R."/>
            <person name="Giannoukos G."/>
            <person name="Goode T."/>
            <person name="Graham J."/>
            <person name="Grandbois E."/>
            <person name="Grewal S."/>
            <person name="Gyaltsen K."/>
            <person name="Hafez N."/>
            <person name="Hagos B."/>
            <person name="Hall J."/>
            <person name="Henson C."/>
            <person name="Hollinger A."/>
            <person name="Honan T."/>
            <person name="Huard M.D."/>
            <person name="Hughes L."/>
            <person name="Hurhula B."/>
            <person name="Husby M.E."/>
            <person name="Kamat A."/>
            <person name="Kanga B."/>
            <person name="Kashin S."/>
            <person name="Khazanovich D."/>
            <person name="Kisner P."/>
            <person name="Lance K."/>
            <person name="Lara M."/>
            <person name="Lee W."/>
            <person name="Lennon N."/>
            <person name="Letendre F."/>
            <person name="LeVine R."/>
            <person name="Lipovsky A."/>
            <person name="Liu X."/>
            <person name="Liu J."/>
            <person name="Liu S."/>
            <person name="Lokyitsang T."/>
            <person name="Lokyitsang Y."/>
            <person name="Lubonja R."/>
            <person name="Lui A."/>
            <person name="MacDonald P."/>
            <person name="Magnisalis V."/>
            <person name="Maru K."/>
            <person name="Matthews C."/>
            <person name="McCusker W."/>
            <person name="McDonough S."/>
            <person name="Mehta T."/>
            <person name="Meldrim J."/>
            <person name="Meneus L."/>
            <person name="Mihai O."/>
            <person name="Mihalev A."/>
            <person name="Mihova T."/>
            <person name="Mittelman R."/>
            <person name="Mlenga V."/>
            <person name="Montmayeur A."/>
            <person name="Mulrain L."/>
            <person name="Navidi A."/>
            <person name="Naylor J."/>
            <person name="Negash T."/>
            <person name="Nguyen T."/>
            <person name="Nguyen N."/>
            <person name="Nicol R."/>
            <person name="Norbu C."/>
            <person name="Norbu N."/>
            <person name="Novod N."/>
            <person name="O'Neill B."/>
            <person name="Osman S."/>
            <person name="Markiewicz E."/>
            <person name="Oyono O.L."/>
            <person name="Patti C."/>
            <person name="Phunkhang P."/>
            <person name="Pierre F."/>
            <person name="Priest M."/>
            <person name="Raghuraman S."/>
            <person name="Rege F."/>
            <person name="Reyes R."/>
            <person name="Rise C."/>
            <person name="Rogov P."/>
            <person name="Ross K."/>
            <person name="Ryan E."/>
            <person name="Settipalli S."/>
            <person name="Shea T."/>
            <person name="Sherpa N."/>
            <person name="Shi L."/>
            <person name="Shih D."/>
            <person name="Sparrow T."/>
            <person name="Spaulding J."/>
            <person name="Stalker J."/>
            <person name="Stange-Thomann N."/>
            <person name="Stavropoulos S."/>
            <person name="Stone C."/>
            <person name="Strader C."/>
            <person name="Tesfaye S."/>
            <person name="Thomson T."/>
            <person name="Thoulutsang Y."/>
            <person name="Thoulutsang D."/>
            <person name="Topham K."/>
            <person name="Topping I."/>
            <person name="Tsamla T."/>
            <person name="Vassiliev H."/>
            <person name="Vo A."/>
            <person name="Wangchuk T."/>
            <person name="Wangdi T."/>
            <person name="Weiand M."/>
            <person name="Wilkinson J."/>
            <person name="Wilson A."/>
            <person name="Yadav S."/>
            <person name="Young G."/>
            <person name="Yu Q."/>
            <person name="Zembek L."/>
            <person name="Zhong D."/>
            <person name="Zimmer A."/>
            <person name="Zwirko Z."/>
            <person name="Jaffe D.B."/>
            <person name="Alvarez P."/>
            <person name="Brockman W."/>
            <person name="Butler J."/>
            <person name="Chin C."/>
            <person name="Gnerre S."/>
            <person name="Grabherr M."/>
            <person name="Kleber M."/>
            <person name="Mauceli E."/>
            <person name="MacCallum I."/>
        </authorList>
    </citation>
    <scope>NUCLEOTIDE SEQUENCE [LARGE SCALE GENOMIC DNA]</scope>
    <source>
        <strain evidence="3">Rob3c</strain>
        <strain evidence="4">Rob3c / Tucson 14021-0248.25</strain>
    </source>
</reference>
<proteinExistence type="predicted"/>
<evidence type="ECO:0000313" key="4">
    <source>
        <dbReference type="Proteomes" id="UP000001292"/>
    </source>
</evidence>
<accession>B4IM50</accession>
<dbReference type="EMBL" id="CH685995">
    <property type="protein sequence ID" value="EDW44074.1"/>
    <property type="molecule type" value="Genomic_DNA"/>
</dbReference>
<dbReference type="HOGENOM" id="CLU_1847241_0_0_1"/>
<organism evidence="4">
    <name type="scientific">Drosophila sechellia</name>
    <name type="common">Fruit fly</name>
    <dbReference type="NCBI Taxonomy" id="7238"/>
    <lineage>
        <taxon>Eukaryota</taxon>
        <taxon>Metazoa</taxon>
        <taxon>Ecdysozoa</taxon>
        <taxon>Arthropoda</taxon>
        <taxon>Hexapoda</taxon>
        <taxon>Insecta</taxon>
        <taxon>Pterygota</taxon>
        <taxon>Neoptera</taxon>
        <taxon>Endopterygota</taxon>
        <taxon>Diptera</taxon>
        <taxon>Brachycera</taxon>
        <taxon>Muscomorpha</taxon>
        <taxon>Ephydroidea</taxon>
        <taxon>Drosophilidae</taxon>
        <taxon>Drosophila</taxon>
        <taxon>Sophophora</taxon>
    </lineage>
</organism>
<name>B4IM50_DROSE</name>
<feature type="compositionally biased region" description="Basic and acidic residues" evidence="1">
    <location>
        <begin position="51"/>
        <end position="61"/>
    </location>
</feature>